<dbReference type="AlphaFoldDB" id="A0A5N7AIN3"/>
<dbReference type="Proteomes" id="UP000326268">
    <property type="component" value="Unassembled WGS sequence"/>
</dbReference>
<protein>
    <recommendedName>
        <fullName evidence="7">Nucleoside phosphorylase domain-containing protein</fullName>
    </recommendedName>
</protein>
<evidence type="ECO:0000259" key="4">
    <source>
        <dbReference type="Pfam" id="PF24883"/>
    </source>
</evidence>
<feature type="domain" description="GPI inositol-deacylase winged helix" evidence="3">
    <location>
        <begin position="661"/>
        <end position="744"/>
    </location>
</feature>
<dbReference type="CDD" id="cd09008">
    <property type="entry name" value="MTAN"/>
    <property type="match status" value="1"/>
</dbReference>
<dbReference type="InterPro" id="IPR035994">
    <property type="entry name" value="Nucleoside_phosphorylase_sf"/>
</dbReference>
<dbReference type="Gene3D" id="3.40.50.1580">
    <property type="entry name" value="Nucleoside phosphorylase domain"/>
    <property type="match status" value="1"/>
</dbReference>
<proteinExistence type="predicted"/>
<reference evidence="5 6" key="1">
    <citation type="submission" date="2019-04" db="EMBL/GenBank/DDBJ databases">
        <title>Friends and foes A comparative genomics studyof 23 Aspergillus species from section Flavi.</title>
        <authorList>
            <consortium name="DOE Joint Genome Institute"/>
            <person name="Kjaerbolling I."/>
            <person name="Vesth T."/>
            <person name="Frisvad J.C."/>
            <person name="Nybo J.L."/>
            <person name="Theobald S."/>
            <person name="Kildgaard S."/>
            <person name="Isbrandt T."/>
            <person name="Kuo A."/>
            <person name="Sato A."/>
            <person name="Lyhne E.K."/>
            <person name="Kogle M.E."/>
            <person name="Wiebenga A."/>
            <person name="Kun R.S."/>
            <person name="Lubbers R.J."/>
            <person name="Makela M.R."/>
            <person name="Barry K."/>
            <person name="Chovatia M."/>
            <person name="Clum A."/>
            <person name="Daum C."/>
            <person name="Haridas S."/>
            <person name="He G."/>
            <person name="LaButti K."/>
            <person name="Lipzen A."/>
            <person name="Mondo S."/>
            <person name="Riley R."/>
            <person name="Salamov A."/>
            <person name="Simmons B.A."/>
            <person name="Magnuson J.K."/>
            <person name="Henrissat B."/>
            <person name="Mortensen U.H."/>
            <person name="Larsen T.O."/>
            <person name="Devries R.P."/>
            <person name="Grigoriev I.V."/>
            <person name="Machida M."/>
            <person name="Baker S.E."/>
            <person name="Andersen M.R."/>
        </authorList>
    </citation>
    <scope>NUCLEOTIDE SEQUENCE [LARGE SCALE GENOMIC DNA]</scope>
    <source>
        <strain evidence="5 6">CBS 763.97</strain>
    </source>
</reference>
<dbReference type="GeneID" id="43654227"/>
<name>A0A5N7AIN3_9EURO</name>
<evidence type="ECO:0000259" key="2">
    <source>
        <dbReference type="Pfam" id="PF01048"/>
    </source>
</evidence>
<feature type="domain" description="Nucleoside phosphorylase" evidence="2">
    <location>
        <begin position="29"/>
        <end position="297"/>
    </location>
</feature>
<dbReference type="Pfam" id="PF01048">
    <property type="entry name" value="PNP_UDP_1"/>
    <property type="match status" value="1"/>
</dbReference>
<keyword evidence="1" id="KW-0677">Repeat</keyword>
<evidence type="ECO:0000313" key="6">
    <source>
        <dbReference type="Proteomes" id="UP000326268"/>
    </source>
</evidence>
<dbReference type="RefSeq" id="XP_031932624.1">
    <property type="nucleotide sequence ID" value="XM_032069781.1"/>
</dbReference>
<feature type="domain" description="Nephrocystin 3-like N-terminal" evidence="4">
    <location>
        <begin position="381"/>
        <end position="543"/>
    </location>
</feature>
<evidence type="ECO:0000313" key="5">
    <source>
        <dbReference type="EMBL" id="KAE8369543.1"/>
    </source>
</evidence>
<dbReference type="PANTHER" id="PTHR46082:SF11">
    <property type="entry name" value="AAA+ ATPASE DOMAIN-CONTAINING PROTEIN-RELATED"/>
    <property type="match status" value="1"/>
</dbReference>
<dbReference type="InterPro" id="IPR027417">
    <property type="entry name" value="P-loop_NTPase"/>
</dbReference>
<dbReference type="Gene3D" id="3.40.50.300">
    <property type="entry name" value="P-loop containing nucleotide triphosphate hydrolases"/>
    <property type="match status" value="1"/>
</dbReference>
<evidence type="ECO:0000256" key="1">
    <source>
        <dbReference type="ARBA" id="ARBA00022737"/>
    </source>
</evidence>
<evidence type="ECO:0008006" key="7">
    <source>
        <dbReference type="Google" id="ProtNLM"/>
    </source>
</evidence>
<dbReference type="Pfam" id="PF24883">
    <property type="entry name" value="NPHP3_N"/>
    <property type="match status" value="1"/>
</dbReference>
<dbReference type="SUPFAM" id="SSF53167">
    <property type="entry name" value="Purine and uridine phosphorylases"/>
    <property type="match status" value="1"/>
</dbReference>
<dbReference type="OrthoDB" id="195446at2759"/>
<keyword evidence="6" id="KW-1185">Reference proteome</keyword>
<dbReference type="SUPFAM" id="SSF52540">
    <property type="entry name" value="P-loop containing nucleoside triphosphate hydrolases"/>
    <property type="match status" value="1"/>
</dbReference>
<sequence>MPSLENEDSTKPSTVFKRQRGLTYEDYTIGWVCALAEELTAAMAILDDIHPDLPSRGNDQNIYTLGSIGGHNIVIACLPMGKYGTTPAAVVGTQMLEQFPSVRFGLMVGIGGGIFEKGVRLGDVVVGTPGNGHPGVVQSDLGKAESTGFFPTSALNNPPNTLLAAVNKLIARRPFNGPMMEQYIEEAKAKWCHLSKRFTRPSEGEGSASLESIERAPGLSEKRQVNESVKIHYGLIASGNQVIKDEVRRDELNRTFHGRILCVEMEAAGLLYNFPCIVVRGICDYADSTKNDDWHDYAAIMAAAYAKELLQYVLPVEVKSSHRIKDILDQTLDTMSATQKNVSQIHSGLRKQEEKRILDWLTDVEYGPQHYGNLQAHQPETGQWFLASQEYQKWLNSSGQILFCPGMPGAGKTVLSAVVIRDLHTRYATRPQYGIAYMYLSYQQQDRIAGDAPALSLLKQLLGQSESTSELETLHFDHQRRDTRPSSAEIRTLLWSTIAQFSQTFIVIDAVDECSSFEDRSELLALLFQLRAEQQANIFVTSRFIESITREFNDCITLEIRAMEDDVLRYLDANIKLADSILLRSNLRLQEKVKDGIIELVDGMFLLAKLYLETFKFKITERDIDDALAELGSLQNSVSGGKEAILSKAYDQVIERIRHQGSDHLNLAKKVLLWITWAESPLTANELRYLLAVEPGQLEVDERNFPQIEDMLSVCLGLVIVDNQEGGTLRLIHYTAQEYFESEKTEPLISETEAYITNVCITYLSFENPPCMICFHMHDPRQCCSRESYKYNYAARKWVYHAQLMETDYR</sequence>
<organism evidence="5 6">
    <name type="scientific">Aspergillus caelatus</name>
    <dbReference type="NCBI Taxonomy" id="61420"/>
    <lineage>
        <taxon>Eukaryota</taxon>
        <taxon>Fungi</taxon>
        <taxon>Dikarya</taxon>
        <taxon>Ascomycota</taxon>
        <taxon>Pezizomycotina</taxon>
        <taxon>Eurotiomycetes</taxon>
        <taxon>Eurotiomycetidae</taxon>
        <taxon>Eurotiales</taxon>
        <taxon>Aspergillaceae</taxon>
        <taxon>Aspergillus</taxon>
        <taxon>Aspergillus subgen. Circumdati</taxon>
    </lineage>
</organism>
<dbReference type="InterPro" id="IPR000845">
    <property type="entry name" value="Nucleoside_phosphorylase_d"/>
</dbReference>
<dbReference type="Pfam" id="PF22939">
    <property type="entry name" value="WHD_GPIID"/>
    <property type="match status" value="1"/>
</dbReference>
<dbReference type="PANTHER" id="PTHR46082">
    <property type="entry name" value="ATP/GTP-BINDING PROTEIN-RELATED"/>
    <property type="match status" value="1"/>
</dbReference>
<evidence type="ECO:0000259" key="3">
    <source>
        <dbReference type="Pfam" id="PF22939"/>
    </source>
</evidence>
<gene>
    <name evidence="5" type="ORF">BDV27DRAFT_141203</name>
</gene>
<dbReference type="GO" id="GO:0003824">
    <property type="term" value="F:catalytic activity"/>
    <property type="evidence" value="ECO:0007669"/>
    <property type="project" value="InterPro"/>
</dbReference>
<dbReference type="InterPro" id="IPR054471">
    <property type="entry name" value="GPIID_WHD"/>
</dbReference>
<dbReference type="GO" id="GO:0009116">
    <property type="term" value="P:nucleoside metabolic process"/>
    <property type="evidence" value="ECO:0007669"/>
    <property type="project" value="InterPro"/>
</dbReference>
<dbReference type="InterPro" id="IPR056884">
    <property type="entry name" value="NPHP3-like_N"/>
</dbReference>
<accession>A0A5N7AIN3</accession>
<dbReference type="EMBL" id="ML737573">
    <property type="protein sequence ID" value="KAE8369543.1"/>
    <property type="molecule type" value="Genomic_DNA"/>
</dbReference>
<dbReference type="InterPro" id="IPR053137">
    <property type="entry name" value="NLR-like"/>
</dbReference>